<sequence>HIQVSAKVDKTMSTNNIIELKFLEIQGNAGMINPIGRLPIAFLSRDMSVDYPVPSNIWKQSVDWNVGLSDLKTASSAQGHGQLVTKHPEGQKINKKLHMGMHTAIDLPQSKKEGIPPTTAEYINASPDLNGQLDVLKFDAVQILNEHGIQAKGGVEGGVEKFASGFDRLLSMADVQEIVEDNQDLYAQNIEDEIFQIIKATQDELNKDKFTSDKLQVTFEKPKVLISDKETLENIRVRDELGLLLAHEKHMLMNPNLNEDQAKKREE</sequence>
<feature type="non-terminal residue" evidence="1">
    <location>
        <position position="1"/>
    </location>
</feature>
<gene>
    <name evidence="1" type="ORF">S01H1_40656</name>
</gene>
<dbReference type="AlphaFoldDB" id="X0UPN0"/>
<comment type="caution">
    <text evidence="1">The sequence shown here is derived from an EMBL/GenBank/DDBJ whole genome shotgun (WGS) entry which is preliminary data.</text>
</comment>
<dbReference type="EMBL" id="BARS01025754">
    <property type="protein sequence ID" value="GAG07779.1"/>
    <property type="molecule type" value="Genomic_DNA"/>
</dbReference>
<evidence type="ECO:0000313" key="1">
    <source>
        <dbReference type="EMBL" id="GAG07779.1"/>
    </source>
</evidence>
<accession>X0UPN0</accession>
<organism evidence="1">
    <name type="scientific">marine sediment metagenome</name>
    <dbReference type="NCBI Taxonomy" id="412755"/>
    <lineage>
        <taxon>unclassified sequences</taxon>
        <taxon>metagenomes</taxon>
        <taxon>ecological metagenomes</taxon>
    </lineage>
</organism>
<proteinExistence type="predicted"/>
<reference evidence="1" key="1">
    <citation type="journal article" date="2014" name="Front. Microbiol.">
        <title>High frequency of phylogenetically diverse reductive dehalogenase-homologous genes in deep subseafloor sedimentary metagenomes.</title>
        <authorList>
            <person name="Kawai M."/>
            <person name="Futagami T."/>
            <person name="Toyoda A."/>
            <person name="Takaki Y."/>
            <person name="Nishi S."/>
            <person name="Hori S."/>
            <person name="Arai W."/>
            <person name="Tsubouchi T."/>
            <person name="Morono Y."/>
            <person name="Uchiyama I."/>
            <person name="Ito T."/>
            <person name="Fujiyama A."/>
            <person name="Inagaki F."/>
            <person name="Takami H."/>
        </authorList>
    </citation>
    <scope>NUCLEOTIDE SEQUENCE</scope>
    <source>
        <strain evidence="1">Expedition CK06-06</strain>
    </source>
</reference>
<feature type="non-terminal residue" evidence="1">
    <location>
        <position position="267"/>
    </location>
</feature>
<name>X0UPN0_9ZZZZ</name>
<protein>
    <submittedName>
        <fullName evidence="1">Uncharacterized protein</fullName>
    </submittedName>
</protein>